<keyword evidence="4" id="KW-0804">Transcription</keyword>
<evidence type="ECO:0000256" key="1">
    <source>
        <dbReference type="ARBA" id="ARBA00004123"/>
    </source>
</evidence>
<evidence type="ECO:0000313" key="8">
    <source>
        <dbReference type="EMBL" id="KAE9400650.1"/>
    </source>
</evidence>
<dbReference type="InterPro" id="IPR036864">
    <property type="entry name" value="Zn2-C6_fun-type_DNA-bd_sf"/>
</dbReference>
<feature type="region of interest" description="Disordered" evidence="6">
    <location>
        <begin position="48"/>
        <end position="152"/>
    </location>
</feature>
<protein>
    <recommendedName>
        <fullName evidence="7">Zn(2)-C6 fungal-type domain-containing protein</fullName>
    </recommendedName>
</protein>
<dbReference type="GO" id="GO:0008270">
    <property type="term" value="F:zinc ion binding"/>
    <property type="evidence" value="ECO:0007669"/>
    <property type="project" value="InterPro"/>
</dbReference>
<evidence type="ECO:0000256" key="3">
    <source>
        <dbReference type="ARBA" id="ARBA00023015"/>
    </source>
</evidence>
<evidence type="ECO:0000256" key="5">
    <source>
        <dbReference type="ARBA" id="ARBA00023242"/>
    </source>
</evidence>
<feature type="compositionally biased region" description="Basic and acidic residues" evidence="6">
    <location>
        <begin position="64"/>
        <end position="85"/>
    </location>
</feature>
<keyword evidence="2" id="KW-0479">Metal-binding</keyword>
<sequence>MTGGQSTSPGSGFSRPLKRGKACLTCRFLKIRCDGARPCCGPCQRTPKDDPCEYADGPGRSRTRALEETVSRLQARLREYEHPEETPSVALHNPYDQGHDSDTTVRINTAGPSAYSSSSPSSPFSVTSSLSRISSPHPGGSSGSDRATSISPATEHRPALPATRHLLEWFFKHASSFGFFLNIPRFSHSALLPLNFGHQSRPSPGLLSTVYLWGIHLSPQVQHKDLEGTLLTRALRDTASDLSSSKPHPYRVLHTIQAEILLGYYFFRNGNILEAKRHSSSAASLALGCRMHTFASSRQSAAAALDGLNGLPIPKDVIEEGEMIKWILGLDPPGSVCGVFDAPGCQIDTPWPLDMESYKKLSTSLTGNSTTSRPVHYMPARDAQAFFAAFQSLKYLIDTHRARLSPLEKVDARDQSTRDLFLAHALSDPNCRQSCVSAAQTMLHGGGLNIVEFGCVNPIMGVSFL</sequence>
<feature type="compositionally biased region" description="Low complexity" evidence="6">
    <location>
        <begin position="112"/>
        <end position="139"/>
    </location>
</feature>
<dbReference type="CDD" id="cd00067">
    <property type="entry name" value="GAL4"/>
    <property type="match status" value="1"/>
</dbReference>
<dbReference type="SUPFAM" id="SSF57701">
    <property type="entry name" value="Zn2/Cys6 DNA-binding domain"/>
    <property type="match status" value="1"/>
</dbReference>
<dbReference type="InterPro" id="IPR050815">
    <property type="entry name" value="TF_fung"/>
</dbReference>
<dbReference type="CDD" id="cd12148">
    <property type="entry name" value="fungal_TF_MHR"/>
    <property type="match status" value="1"/>
</dbReference>
<dbReference type="EMBL" id="ML769454">
    <property type="protein sequence ID" value="KAE9400650.1"/>
    <property type="molecule type" value="Genomic_DNA"/>
</dbReference>
<feature type="domain" description="Zn(2)-C6 fungal-type" evidence="7">
    <location>
        <begin position="22"/>
        <end position="54"/>
    </location>
</feature>
<evidence type="ECO:0000256" key="4">
    <source>
        <dbReference type="ARBA" id="ARBA00023163"/>
    </source>
</evidence>
<dbReference type="PANTHER" id="PTHR47338">
    <property type="entry name" value="ZN(II)2CYS6 TRANSCRIPTION FACTOR (EUROFUNG)-RELATED"/>
    <property type="match status" value="1"/>
</dbReference>
<dbReference type="Pfam" id="PF00172">
    <property type="entry name" value="Zn_clus"/>
    <property type="match status" value="1"/>
</dbReference>
<proteinExistence type="predicted"/>
<organism evidence="8 9">
    <name type="scientific">Gymnopus androsaceus JB14</name>
    <dbReference type="NCBI Taxonomy" id="1447944"/>
    <lineage>
        <taxon>Eukaryota</taxon>
        <taxon>Fungi</taxon>
        <taxon>Dikarya</taxon>
        <taxon>Basidiomycota</taxon>
        <taxon>Agaricomycotina</taxon>
        <taxon>Agaricomycetes</taxon>
        <taxon>Agaricomycetidae</taxon>
        <taxon>Agaricales</taxon>
        <taxon>Marasmiineae</taxon>
        <taxon>Omphalotaceae</taxon>
        <taxon>Gymnopus</taxon>
    </lineage>
</organism>
<name>A0A6A4HSF3_9AGAR</name>
<dbReference type="PANTHER" id="PTHR47338:SF29">
    <property type="entry name" value="ZN(2)-C6 FUNGAL-TYPE DOMAIN-CONTAINING PROTEIN"/>
    <property type="match status" value="1"/>
</dbReference>
<dbReference type="Gene3D" id="4.10.240.10">
    <property type="entry name" value="Zn(2)-C6 fungal-type DNA-binding domain"/>
    <property type="match status" value="1"/>
</dbReference>
<dbReference type="InterPro" id="IPR001138">
    <property type="entry name" value="Zn2Cys6_DnaBD"/>
</dbReference>
<dbReference type="GO" id="GO:0000981">
    <property type="term" value="F:DNA-binding transcription factor activity, RNA polymerase II-specific"/>
    <property type="evidence" value="ECO:0007669"/>
    <property type="project" value="InterPro"/>
</dbReference>
<dbReference type="OrthoDB" id="2309723at2759"/>
<dbReference type="GO" id="GO:0005634">
    <property type="term" value="C:nucleus"/>
    <property type="evidence" value="ECO:0007669"/>
    <property type="project" value="UniProtKB-SubCell"/>
</dbReference>
<evidence type="ECO:0000259" key="7">
    <source>
        <dbReference type="PROSITE" id="PS50048"/>
    </source>
</evidence>
<dbReference type="SMART" id="SM00066">
    <property type="entry name" value="GAL4"/>
    <property type="match status" value="1"/>
</dbReference>
<keyword evidence="9" id="KW-1185">Reference proteome</keyword>
<dbReference type="AlphaFoldDB" id="A0A6A4HSF3"/>
<evidence type="ECO:0000313" key="9">
    <source>
        <dbReference type="Proteomes" id="UP000799118"/>
    </source>
</evidence>
<evidence type="ECO:0000256" key="6">
    <source>
        <dbReference type="SAM" id="MobiDB-lite"/>
    </source>
</evidence>
<dbReference type="PROSITE" id="PS00463">
    <property type="entry name" value="ZN2_CY6_FUNGAL_1"/>
    <property type="match status" value="1"/>
</dbReference>
<accession>A0A6A4HSF3</accession>
<keyword evidence="5" id="KW-0539">Nucleus</keyword>
<comment type="subcellular location">
    <subcellularLocation>
        <location evidence="1">Nucleus</location>
    </subcellularLocation>
</comment>
<dbReference type="PROSITE" id="PS50048">
    <property type="entry name" value="ZN2_CY6_FUNGAL_2"/>
    <property type="match status" value="1"/>
</dbReference>
<gene>
    <name evidence="8" type="ORF">BT96DRAFT_956796</name>
</gene>
<evidence type="ECO:0000256" key="2">
    <source>
        <dbReference type="ARBA" id="ARBA00022723"/>
    </source>
</evidence>
<keyword evidence="3" id="KW-0805">Transcription regulation</keyword>
<reference evidence="8" key="1">
    <citation type="journal article" date="2019" name="Environ. Microbiol.">
        <title>Fungal ecological strategies reflected in gene transcription - a case study of two litter decomposers.</title>
        <authorList>
            <person name="Barbi F."/>
            <person name="Kohler A."/>
            <person name="Barry K."/>
            <person name="Baskaran P."/>
            <person name="Daum C."/>
            <person name="Fauchery L."/>
            <person name="Ihrmark K."/>
            <person name="Kuo A."/>
            <person name="LaButti K."/>
            <person name="Lipzen A."/>
            <person name="Morin E."/>
            <person name="Grigoriev I.V."/>
            <person name="Henrissat B."/>
            <person name="Lindahl B."/>
            <person name="Martin F."/>
        </authorList>
    </citation>
    <scope>NUCLEOTIDE SEQUENCE</scope>
    <source>
        <strain evidence="8">JB14</strain>
    </source>
</reference>
<dbReference type="Proteomes" id="UP000799118">
    <property type="component" value="Unassembled WGS sequence"/>
</dbReference>